<feature type="compositionally biased region" description="Basic and acidic residues" evidence="1">
    <location>
        <begin position="1"/>
        <end position="22"/>
    </location>
</feature>
<accession>A0ABS4IH38</accession>
<gene>
    <name evidence="2" type="ORF">J2Z83_002381</name>
</gene>
<evidence type="ECO:0000313" key="2">
    <source>
        <dbReference type="EMBL" id="MBP1970263.1"/>
    </source>
</evidence>
<evidence type="ECO:0000256" key="1">
    <source>
        <dbReference type="SAM" id="MobiDB-lite"/>
    </source>
</evidence>
<dbReference type="EMBL" id="JAGGKX010000011">
    <property type="protein sequence ID" value="MBP1970263.1"/>
    <property type="molecule type" value="Genomic_DNA"/>
</dbReference>
<dbReference type="Proteomes" id="UP001519345">
    <property type="component" value="Unassembled WGS sequence"/>
</dbReference>
<comment type="caution">
    <text evidence="2">The sequence shown here is derived from an EMBL/GenBank/DDBJ whole genome shotgun (WGS) entry which is preliminary data.</text>
</comment>
<name>A0ABS4IH38_9BACI</name>
<keyword evidence="3" id="KW-1185">Reference proteome</keyword>
<organism evidence="2 3">
    <name type="scientific">Virgibacillus natechei</name>
    <dbReference type="NCBI Taxonomy" id="1216297"/>
    <lineage>
        <taxon>Bacteria</taxon>
        <taxon>Bacillati</taxon>
        <taxon>Bacillota</taxon>
        <taxon>Bacilli</taxon>
        <taxon>Bacillales</taxon>
        <taxon>Bacillaceae</taxon>
        <taxon>Virgibacillus</taxon>
    </lineage>
</organism>
<feature type="region of interest" description="Disordered" evidence="1">
    <location>
        <begin position="1"/>
        <end position="49"/>
    </location>
</feature>
<protein>
    <recommendedName>
        <fullName evidence="4">Imidazoleglycerol-phosphate dehydratase</fullName>
    </recommendedName>
</protein>
<evidence type="ECO:0000313" key="3">
    <source>
        <dbReference type="Proteomes" id="UP001519345"/>
    </source>
</evidence>
<proteinExistence type="predicted"/>
<reference evidence="2 3" key="1">
    <citation type="submission" date="2021-03" db="EMBL/GenBank/DDBJ databases">
        <title>Genomic Encyclopedia of Type Strains, Phase IV (KMG-IV): sequencing the most valuable type-strain genomes for metagenomic binning, comparative biology and taxonomic classification.</title>
        <authorList>
            <person name="Goeker M."/>
        </authorList>
    </citation>
    <scope>NUCLEOTIDE SEQUENCE [LARGE SCALE GENOMIC DNA]</scope>
    <source>
        <strain evidence="2 3">DSM 25609</strain>
    </source>
</reference>
<evidence type="ECO:0008006" key="4">
    <source>
        <dbReference type="Google" id="ProtNLM"/>
    </source>
</evidence>
<sequence>MVNKGKEFNNMFKKNEQSGERRNGRKSQYKNSNTIDGQEPNEYISKKDE</sequence>
<dbReference type="RefSeq" id="WP_209463398.1">
    <property type="nucleotide sequence ID" value="NZ_CP110224.1"/>
</dbReference>